<comment type="caution">
    <text evidence="3">The sequence shown here is derived from an EMBL/GenBank/DDBJ whole genome shotgun (WGS) entry which is preliminary data.</text>
</comment>
<keyword evidence="4" id="KW-1185">Reference proteome</keyword>
<gene>
    <name evidence="3" type="ORF">ACFO5R_08780</name>
</gene>
<keyword evidence="1" id="KW-0812">Transmembrane</keyword>
<dbReference type="EMBL" id="JBHSFA010000005">
    <property type="protein sequence ID" value="MFC4542019.1"/>
    <property type="molecule type" value="Genomic_DNA"/>
</dbReference>
<proteinExistence type="predicted"/>
<dbReference type="InterPro" id="IPR058677">
    <property type="entry name" value="ORF4_N"/>
</dbReference>
<dbReference type="AlphaFoldDB" id="A0ABD5PNU8"/>
<protein>
    <recommendedName>
        <fullName evidence="2">Envelope protein N-terminal domain-containing protein</fullName>
    </recommendedName>
</protein>
<organism evidence="3 4">
    <name type="scientific">Halosolutus amylolyticus</name>
    <dbReference type="NCBI Taxonomy" id="2932267"/>
    <lineage>
        <taxon>Archaea</taxon>
        <taxon>Methanobacteriati</taxon>
        <taxon>Methanobacteriota</taxon>
        <taxon>Stenosarchaea group</taxon>
        <taxon>Halobacteria</taxon>
        <taxon>Halobacteriales</taxon>
        <taxon>Natrialbaceae</taxon>
        <taxon>Halosolutus</taxon>
    </lineage>
</organism>
<evidence type="ECO:0000259" key="2">
    <source>
        <dbReference type="Pfam" id="PF26255"/>
    </source>
</evidence>
<feature type="domain" description="Envelope protein N-terminal" evidence="2">
    <location>
        <begin position="67"/>
        <end position="350"/>
    </location>
</feature>
<dbReference type="RefSeq" id="WP_250141426.1">
    <property type="nucleotide sequence ID" value="NZ_JALIQP010000004.1"/>
</dbReference>
<evidence type="ECO:0000256" key="1">
    <source>
        <dbReference type="SAM" id="Phobius"/>
    </source>
</evidence>
<evidence type="ECO:0000313" key="3">
    <source>
        <dbReference type="EMBL" id="MFC4542019.1"/>
    </source>
</evidence>
<accession>A0ABD5PNU8</accession>
<keyword evidence="1" id="KW-1133">Transmembrane helix</keyword>
<evidence type="ECO:0000313" key="4">
    <source>
        <dbReference type="Proteomes" id="UP001595898"/>
    </source>
</evidence>
<dbReference type="Proteomes" id="UP001595898">
    <property type="component" value="Unassembled WGS sequence"/>
</dbReference>
<sequence length="527" mass="58868">MAAHRPIAHRAFTLLFAFLLVGSLVAPIAASPAAAQDSTTEQVCDSPARFFEIVNKPCTTAEQLGTVDETESGAYLQSDVHANARGVEESWESTYILTGNYLEDTPTIASLEGKEAIANSWENNATKATATENVNESIDDYYTNLEIQLLEEYSAHSAQLAYLSNQTHRDSETPDEFIHTTGWDDVDAGDYDRSELLTETANLTYNLSDGSVHEYQGMQVKMYFTNSNDEEFDRVYDYDMESYDETGEEWTYGTEATNDGVVVVQNVPEFDLLSEQVYDNREVAERLIEIENQRQTAHDNFDPQFIDSMYTALDNGEITPEDLRGAEGMVRYLSGDAEVTDQRYKLATHAVLELDRPDLNMSMVVSYDGATDYETEDENGTRVRNYTGHVNETYEGLLFSGETPTDGFETGQTYDTDALNGSQLIVTQNETVHFYDGNFTIEEMYDSDGNEVTNQTWERPNYETYDSDEYVALLEQIAEDQKEIEENEDSSGGDGITIGDLFGSNPAIGLTAVLVVVVLFLLGKITP</sequence>
<dbReference type="Pfam" id="PF26255">
    <property type="entry name" value="Viral_env_HRPV"/>
    <property type="match status" value="1"/>
</dbReference>
<name>A0ABD5PNU8_9EURY</name>
<feature type="transmembrane region" description="Helical" evidence="1">
    <location>
        <begin position="507"/>
        <end position="525"/>
    </location>
</feature>
<reference evidence="3 4" key="1">
    <citation type="journal article" date="2019" name="Int. J. Syst. Evol. Microbiol.">
        <title>The Global Catalogue of Microorganisms (GCM) 10K type strain sequencing project: providing services to taxonomists for standard genome sequencing and annotation.</title>
        <authorList>
            <consortium name="The Broad Institute Genomics Platform"/>
            <consortium name="The Broad Institute Genome Sequencing Center for Infectious Disease"/>
            <person name="Wu L."/>
            <person name="Ma J."/>
        </authorList>
    </citation>
    <scope>NUCLEOTIDE SEQUENCE [LARGE SCALE GENOMIC DNA]</scope>
    <source>
        <strain evidence="3 4">WLHS5</strain>
    </source>
</reference>
<keyword evidence="1" id="KW-0472">Membrane</keyword>